<dbReference type="GO" id="GO:0043565">
    <property type="term" value="F:sequence-specific DNA binding"/>
    <property type="evidence" value="ECO:0007669"/>
    <property type="project" value="TreeGrafter"/>
</dbReference>
<dbReference type="AlphaFoldDB" id="A0A497YE93"/>
<dbReference type="InterPro" id="IPR002686">
    <property type="entry name" value="Transposase_17"/>
</dbReference>
<protein>
    <submittedName>
        <fullName evidence="2">REP element-mobilizing transposase RayT</fullName>
    </submittedName>
</protein>
<comment type="caution">
    <text evidence="2">The sequence shown here is derived from an EMBL/GenBank/DDBJ whole genome shotgun (WGS) entry which is preliminary data.</text>
</comment>
<organism evidence="2 3">
    <name type="scientific">Pedobacter alluvionis</name>
    <dbReference type="NCBI Taxonomy" id="475253"/>
    <lineage>
        <taxon>Bacteria</taxon>
        <taxon>Pseudomonadati</taxon>
        <taxon>Bacteroidota</taxon>
        <taxon>Sphingobacteriia</taxon>
        <taxon>Sphingobacteriales</taxon>
        <taxon>Sphingobacteriaceae</taxon>
        <taxon>Pedobacter</taxon>
    </lineage>
</organism>
<dbReference type="Gene3D" id="3.30.70.1290">
    <property type="entry name" value="Transposase IS200-like"/>
    <property type="match status" value="1"/>
</dbReference>
<sequence length="218" mass="25108">MGGSYAYTSASLSGEDNVGWLTCAIEIKLLYLSMSTKYKLHDPTEIYFVSFAVVGWIDVFTRALYRDILLESLSYCRKEKGLKLHAWVIMSNHVHLIISSKEGYLLPNIMRDLKKYSSFRILKEIKESITESRKEWMLYLFSKAGQQNGNNKNFQFWRQDNHPIALDPNLNMFDERINYLHNNPVEAGIVASPADYLYSSAIDYEEGKGLIEIDLLIG</sequence>
<dbReference type="InterPro" id="IPR052715">
    <property type="entry name" value="RAYT_transposase"/>
</dbReference>
<dbReference type="PANTHER" id="PTHR36966:SF1">
    <property type="entry name" value="REP-ASSOCIATED TYROSINE TRANSPOSASE"/>
    <property type="match status" value="1"/>
</dbReference>
<dbReference type="InterPro" id="IPR036515">
    <property type="entry name" value="Transposase_17_sf"/>
</dbReference>
<dbReference type="Pfam" id="PF01797">
    <property type="entry name" value="Y1_Tnp"/>
    <property type="match status" value="1"/>
</dbReference>
<dbReference type="NCBIfam" id="NF047646">
    <property type="entry name" value="REP_Tyr_transpos"/>
    <property type="match status" value="1"/>
</dbReference>
<dbReference type="SMART" id="SM01321">
    <property type="entry name" value="Y1_Tnp"/>
    <property type="match status" value="1"/>
</dbReference>
<accession>A0A497YE93</accession>
<dbReference type="EMBL" id="RCCK01000010">
    <property type="protein sequence ID" value="RLJ80807.1"/>
    <property type="molecule type" value="Genomic_DNA"/>
</dbReference>
<proteinExistence type="predicted"/>
<gene>
    <name evidence="2" type="ORF">BCL90_1608</name>
</gene>
<evidence type="ECO:0000313" key="3">
    <source>
        <dbReference type="Proteomes" id="UP000273898"/>
    </source>
</evidence>
<dbReference type="GO" id="GO:0004803">
    <property type="term" value="F:transposase activity"/>
    <property type="evidence" value="ECO:0007669"/>
    <property type="project" value="InterPro"/>
</dbReference>
<evidence type="ECO:0000313" key="2">
    <source>
        <dbReference type="EMBL" id="RLJ80807.1"/>
    </source>
</evidence>
<dbReference type="SUPFAM" id="SSF143422">
    <property type="entry name" value="Transposase IS200-like"/>
    <property type="match status" value="1"/>
</dbReference>
<feature type="domain" description="Transposase IS200-like" evidence="1">
    <location>
        <begin position="42"/>
        <end position="148"/>
    </location>
</feature>
<dbReference type="Proteomes" id="UP000273898">
    <property type="component" value="Unassembled WGS sequence"/>
</dbReference>
<dbReference type="GO" id="GO:0006313">
    <property type="term" value="P:DNA transposition"/>
    <property type="evidence" value="ECO:0007669"/>
    <property type="project" value="InterPro"/>
</dbReference>
<evidence type="ECO:0000259" key="1">
    <source>
        <dbReference type="SMART" id="SM01321"/>
    </source>
</evidence>
<reference evidence="2 3" key="1">
    <citation type="submission" date="2018-10" db="EMBL/GenBank/DDBJ databases">
        <title>Genomic Encyclopedia of Archaeal and Bacterial Type Strains, Phase II (KMG-II): from individual species to whole genera.</title>
        <authorList>
            <person name="Goeker M."/>
        </authorList>
    </citation>
    <scope>NUCLEOTIDE SEQUENCE [LARGE SCALE GENOMIC DNA]</scope>
    <source>
        <strain evidence="2 3">DSM 19624</strain>
    </source>
</reference>
<dbReference type="PANTHER" id="PTHR36966">
    <property type="entry name" value="REP-ASSOCIATED TYROSINE TRANSPOSASE"/>
    <property type="match status" value="1"/>
</dbReference>
<name>A0A497YE93_9SPHI</name>